<dbReference type="STRING" id="631454.N177_2192"/>
<keyword evidence="5" id="KW-1185">Reference proteome</keyword>
<keyword evidence="2 4" id="KW-0503">Monooxygenase</keyword>
<evidence type="ECO:0000313" key="5">
    <source>
        <dbReference type="Proteomes" id="UP000017819"/>
    </source>
</evidence>
<name>V4RHR8_9HYPH</name>
<organism evidence="4 5">
    <name type="scientific">Lutibaculum baratangense AMV1</name>
    <dbReference type="NCBI Taxonomy" id="631454"/>
    <lineage>
        <taxon>Bacteria</taxon>
        <taxon>Pseudomonadati</taxon>
        <taxon>Pseudomonadota</taxon>
        <taxon>Alphaproteobacteria</taxon>
        <taxon>Hyphomicrobiales</taxon>
        <taxon>Tepidamorphaceae</taxon>
        <taxon>Lutibaculum</taxon>
    </lineage>
</organism>
<dbReference type="PATRIC" id="fig|631454.5.peg.2161"/>
<dbReference type="PANTHER" id="PTHR13789">
    <property type="entry name" value="MONOOXYGENASE"/>
    <property type="match status" value="1"/>
</dbReference>
<sequence length="100" mass="10904">MPFSIAIASASSLRPSSRIVLMGDACHAMRPYMAAGGAMAIEDAAVLSRCIAGFDDLRTAFSVYEATRIPRVGEVQRISIANSWMHGPTEDVDWFFDYDA</sequence>
<evidence type="ECO:0000313" key="4">
    <source>
        <dbReference type="EMBL" id="ESR24869.1"/>
    </source>
</evidence>
<accession>V4RHR8</accession>
<proteinExistence type="predicted"/>
<dbReference type="AlphaFoldDB" id="V4RHR8"/>
<evidence type="ECO:0000259" key="3">
    <source>
        <dbReference type="Pfam" id="PF01494"/>
    </source>
</evidence>
<comment type="caution">
    <text evidence="4">The sequence shown here is derived from an EMBL/GenBank/DDBJ whole genome shotgun (WGS) entry which is preliminary data.</text>
</comment>
<reference evidence="4 5" key="1">
    <citation type="journal article" date="2014" name="Genome Announc.">
        <title>Draft Genome Sequence of Lutibaculum baratangense Strain AMV1T, Isolated from a Mud Volcano in Andamans, India.</title>
        <authorList>
            <person name="Singh A."/>
            <person name="Sreenivas A."/>
            <person name="Sathyanarayana Reddy G."/>
            <person name="Pinnaka A.K."/>
            <person name="Shivaji S."/>
        </authorList>
    </citation>
    <scope>NUCLEOTIDE SEQUENCE [LARGE SCALE GENOMIC DNA]</scope>
    <source>
        <strain evidence="4 5">AMV1</strain>
    </source>
</reference>
<evidence type="ECO:0000256" key="2">
    <source>
        <dbReference type="ARBA" id="ARBA00023033"/>
    </source>
</evidence>
<gene>
    <name evidence="4" type="ORF">N177_2192</name>
</gene>
<dbReference type="GO" id="GO:0018658">
    <property type="term" value="F:salicylate 1-monooxygenase activity"/>
    <property type="evidence" value="ECO:0007669"/>
    <property type="project" value="UniProtKB-EC"/>
</dbReference>
<dbReference type="Pfam" id="PF01494">
    <property type="entry name" value="FAD_binding_3"/>
    <property type="match status" value="1"/>
</dbReference>
<dbReference type="Gene3D" id="3.50.50.60">
    <property type="entry name" value="FAD/NAD(P)-binding domain"/>
    <property type="match status" value="1"/>
</dbReference>
<dbReference type="GO" id="GO:0071949">
    <property type="term" value="F:FAD binding"/>
    <property type="evidence" value="ECO:0007669"/>
    <property type="project" value="InterPro"/>
</dbReference>
<dbReference type="EMBL" id="AWXZ01000029">
    <property type="protein sequence ID" value="ESR24869.1"/>
    <property type="molecule type" value="Genomic_DNA"/>
</dbReference>
<keyword evidence="1 4" id="KW-0560">Oxidoreductase</keyword>
<dbReference type="InterPro" id="IPR036188">
    <property type="entry name" value="FAD/NAD-bd_sf"/>
</dbReference>
<dbReference type="SUPFAM" id="SSF51905">
    <property type="entry name" value="FAD/NAD(P)-binding domain"/>
    <property type="match status" value="1"/>
</dbReference>
<feature type="domain" description="FAD-binding" evidence="3">
    <location>
        <begin position="17"/>
        <end position="52"/>
    </location>
</feature>
<dbReference type="Proteomes" id="UP000017819">
    <property type="component" value="Unassembled WGS sequence"/>
</dbReference>
<protein>
    <submittedName>
        <fullName evidence="4">Salicylate 1-monooxygenase</fullName>
        <ecNumber evidence="4">1.14.13.1</ecNumber>
    </submittedName>
</protein>
<evidence type="ECO:0000256" key="1">
    <source>
        <dbReference type="ARBA" id="ARBA00023002"/>
    </source>
</evidence>
<dbReference type="InterPro" id="IPR002938">
    <property type="entry name" value="FAD-bd"/>
</dbReference>
<dbReference type="EC" id="1.14.13.1" evidence="4"/>
<dbReference type="InterPro" id="IPR050493">
    <property type="entry name" value="FAD-dep_Monooxygenase_BioMet"/>
</dbReference>
<dbReference type="PANTHER" id="PTHR13789:SF309">
    <property type="entry name" value="PUTATIVE (AFU_ORTHOLOGUE AFUA_6G14510)-RELATED"/>
    <property type="match status" value="1"/>
</dbReference>
<dbReference type="eggNOG" id="COG0654">
    <property type="taxonomic scope" value="Bacteria"/>
</dbReference>